<dbReference type="EMBL" id="JADSJR010000026">
    <property type="protein sequence ID" value="MBG2915835.1"/>
    <property type="molecule type" value="Genomic_DNA"/>
</dbReference>
<feature type="region of interest" description="Disordered" evidence="2">
    <location>
        <begin position="25"/>
        <end position="57"/>
    </location>
</feature>
<feature type="coiled-coil region" evidence="1">
    <location>
        <begin position="220"/>
        <end position="247"/>
    </location>
</feature>
<evidence type="ECO:0000256" key="3">
    <source>
        <dbReference type="SAM" id="SignalP"/>
    </source>
</evidence>
<evidence type="ECO:0000256" key="1">
    <source>
        <dbReference type="SAM" id="Coils"/>
    </source>
</evidence>
<dbReference type="AlphaFoldDB" id="A0A8I0WUA0"/>
<dbReference type="PROSITE" id="PS51257">
    <property type="entry name" value="PROKAR_LIPOPROTEIN"/>
    <property type="match status" value="1"/>
</dbReference>
<evidence type="ECO:0000313" key="4">
    <source>
        <dbReference type="EMBL" id="MBG2915835.1"/>
    </source>
</evidence>
<protein>
    <submittedName>
        <fullName evidence="4">DUF3829 domain-containing protein</fullName>
    </submittedName>
</protein>
<evidence type="ECO:0000313" key="5">
    <source>
        <dbReference type="Proteomes" id="UP000612266"/>
    </source>
</evidence>
<organism evidence="4 5">
    <name type="scientific">Proteus terrae subsp. cibarius</name>
    <dbReference type="NCBI Taxonomy" id="626774"/>
    <lineage>
        <taxon>Bacteria</taxon>
        <taxon>Pseudomonadati</taxon>
        <taxon>Pseudomonadota</taxon>
        <taxon>Gammaproteobacteria</taxon>
        <taxon>Enterobacterales</taxon>
        <taxon>Morganellaceae</taxon>
        <taxon>Proteus</taxon>
    </lineage>
</organism>
<sequence>MKKSILASIISLLLISAVGCDNSNENSNTGTPLQDKNKTEQTTQSKPDSKNTQSDEVQFSQKIEKGNLWLATFNEDFGTIIQKKTGRLSGTINVNLLDNTKKVLTSLSSDNGKTLDLTPFKILENEAETDQIKRMKANSALMPVRSAFSMYLSGSGAERAQESFEFMKTFSPTLPELDAVGNAYGESYVDLYKKLLKLGDYLVVKETYRLDDFAQASTLYEDVKNAYAKLIDEKEKAAEAYENYYQAMHIEELELVKKEGLVVRYQIMQSLDTVTNTLDSMNPDKIDVAALSAAITKIEEQSIELGKVFSDEALLNKENMKGTDYSVKKYLELYQQLVIELKVLEKKLNENKDISGSINTISNEYKYLIENYNSLIAK</sequence>
<keyword evidence="1" id="KW-0175">Coiled coil</keyword>
<gene>
    <name evidence="4" type="ORF">I4901_15810</name>
</gene>
<name>A0A8I0WUA0_9GAMM</name>
<reference evidence="4" key="1">
    <citation type="submission" date="2020-11" db="EMBL/GenBank/DDBJ databases">
        <title>Enhanced detection system for hospital associated transmission using whole genome sequencing surveillance.</title>
        <authorList>
            <person name="Harrison L.H."/>
            <person name="Van Tyne D."/>
            <person name="Marsh J.W."/>
            <person name="Griffith M.P."/>
            <person name="Snyder D.J."/>
            <person name="Cooper V.S."/>
            <person name="Mustapha M."/>
        </authorList>
    </citation>
    <scope>NUCLEOTIDE SEQUENCE</scope>
    <source>
        <strain evidence="4">PR00070</strain>
    </source>
</reference>
<accession>A0A8I0WUA0</accession>
<feature type="coiled-coil region" evidence="1">
    <location>
        <begin position="327"/>
        <end position="354"/>
    </location>
</feature>
<feature type="chain" id="PRO_5034938412" evidence="3">
    <location>
        <begin position="24"/>
        <end position="378"/>
    </location>
</feature>
<evidence type="ECO:0000256" key="2">
    <source>
        <dbReference type="SAM" id="MobiDB-lite"/>
    </source>
</evidence>
<feature type="signal peptide" evidence="3">
    <location>
        <begin position="1"/>
        <end position="23"/>
    </location>
</feature>
<dbReference type="Proteomes" id="UP000612266">
    <property type="component" value="Unassembled WGS sequence"/>
</dbReference>
<comment type="caution">
    <text evidence="4">The sequence shown here is derived from an EMBL/GenBank/DDBJ whole genome shotgun (WGS) entry which is preliminary data.</text>
</comment>
<dbReference type="RefSeq" id="WP_075674360.1">
    <property type="nucleotide sequence ID" value="NZ_JADSAH010000007.1"/>
</dbReference>
<proteinExistence type="predicted"/>
<keyword evidence="3" id="KW-0732">Signal</keyword>